<reference evidence="3 5" key="1">
    <citation type="journal article" date="2011" name="Science">
        <title>Comparative functional genomics of the fission yeasts.</title>
        <authorList>
            <person name="Rhind N."/>
            <person name="Chen Z."/>
            <person name="Yassour M."/>
            <person name="Thompson D.A."/>
            <person name="Haas B.J."/>
            <person name="Habib N."/>
            <person name="Wapinski I."/>
            <person name="Roy S."/>
            <person name="Lin M.F."/>
            <person name="Heiman D.I."/>
            <person name="Young S.K."/>
            <person name="Furuya K."/>
            <person name="Guo Y."/>
            <person name="Pidoux A."/>
            <person name="Chen H.M."/>
            <person name="Robbertse B."/>
            <person name="Goldberg J.M."/>
            <person name="Aoki K."/>
            <person name="Bayne E.H."/>
            <person name="Berlin A.M."/>
            <person name="Desjardins C.A."/>
            <person name="Dobbs E."/>
            <person name="Dukaj L."/>
            <person name="Fan L."/>
            <person name="FitzGerald M.G."/>
            <person name="French C."/>
            <person name="Gujja S."/>
            <person name="Hansen K."/>
            <person name="Keifenheim D."/>
            <person name="Levin J.Z."/>
            <person name="Mosher R.A."/>
            <person name="Mueller C.A."/>
            <person name="Pfiffner J."/>
            <person name="Priest M."/>
            <person name="Russ C."/>
            <person name="Smialowska A."/>
            <person name="Swoboda P."/>
            <person name="Sykes S.M."/>
            <person name="Vaughn M."/>
            <person name="Vengrova S."/>
            <person name="Yoder R."/>
            <person name="Zeng Q."/>
            <person name="Allshire R."/>
            <person name="Baulcombe D."/>
            <person name="Birren B.W."/>
            <person name="Brown W."/>
            <person name="Ekwall K."/>
            <person name="Kellis M."/>
            <person name="Leatherwood J."/>
            <person name="Levin H."/>
            <person name="Margalit H."/>
            <person name="Martienssen R."/>
            <person name="Nieduszynski C.A."/>
            <person name="Spatafora J.W."/>
            <person name="Friedman N."/>
            <person name="Dalgaard J.Z."/>
            <person name="Baumann P."/>
            <person name="Niki H."/>
            <person name="Regev A."/>
            <person name="Nusbaum C."/>
        </authorList>
    </citation>
    <scope>NUCLEOTIDE SEQUENCE [LARGE SCALE GENOMIC DNA]</scope>
    <source>
        <strain evidence="5">yFS275 / FY16936</strain>
    </source>
</reference>
<accession>B6JVN3</accession>
<keyword evidence="5" id="KW-1185">Reference proteome</keyword>
<dbReference type="OrthoDB" id="10069473at2759"/>
<dbReference type="VEuPathDB" id="FungiDB:SJAG_00448"/>
<evidence type="ECO:0000313" key="5">
    <source>
        <dbReference type="Proteomes" id="UP000001744"/>
    </source>
</evidence>
<evidence type="ECO:0000313" key="4">
    <source>
        <dbReference type="JaponicusDB" id="SJAG_00448"/>
    </source>
</evidence>
<organism evidence="3 5">
    <name type="scientific">Schizosaccharomyces japonicus (strain yFS275 / FY16936)</name>
    <name type="common">Fission yeast</name>
    <dbReference type="NCBI Taxonomy" id="402676"/>
    <lineage>
        <taxon>Eukaryota</taxon>
        <taxon>Fungi</taxon>
        <taxon>Dikarya</taxon>
        <taxon>Ascomycota</taxon>
        <taxon>Taphrinomycotina</taxon>
        <taxon>Schizosaccharomycetes</taxon>
        <taxon>Schizosaccharomycetales</taxon>
        <taxon>Schizosaccharomycetaceae</taxon>
        <taxon>Schizosaccharomyces</taxon>
    </lineage>
</organism>
<dbReference type="GeneID" id="7047946"/>
<evidence type="ECO:0000259" key="2">
    <source>
        <dbReference type="PROSITE" id="PS51391"/>
    </source>
</evidence>
<gene>
    <name evidence="4" type="primary">rhn1</name>
    <name evidence="3" type="ORF">SJAG_00448</name>
</gene>
<dbReference type="SUPFAM" id="SSF48464">
    <property type="entry name" value="ENTH/VHS domain"/>
    <property type="match status" value="1"/>
</dbReference>
<dbReference type="AlphaFoldDB" id="B6JVN3"/>
<dbReference type="OMA" id="HYELDIE"/>
<sequence length="341" mass="36999">MSLTPEAVEAKFASLNDTQDSITGIAHWVMFHKRYANEIVQIWLQTLHEASGNKKLLLLYLLNEVVQQSRVKKRTEYIDAVAPFVVASVSSAYHSVPSATKTKIKYVYDIWCQRNIFSKDILNEMNKSFSNANATYGQSFGPMGPLDWSPVAEMLIQTKIFGKSASTTKTAVDALWGSLTQDGASVTSASKERRAQLETAIRACQEEHKKSIEARNSFIEALNSIILDQKTLTEQEDASVRELDEKLACLTGASSGNAVGATSGDDMAAATATAPTATVPETLQTQQSPSVSHQEPEELTEPGAKSASFTPPIANDVLSSLDNLDPSIRALLENGSLNPSI</sequence>
<feature type="region of interest" description="Disordered" evidence="1">
    <location>
        <begin position="278"/>
        <end position="317"/>
    </location>
</feature>
<dbReference type="InterPro" id="IPR006569">
    <property type="entry name" value="CID_dom"/>
</dbReference>
<dbReference type="GO" id="GO:0031124">
    <property type="term" value="P:mRNA 3'-end processing"/>
    <property type="evidence" value="ECO:0007669"/>
    <property type="project" value="InterPro"/>
</dbReference>
<protein>
    <submittedName>
        <fullName evidence="3">RNA polymerase II transcription termination factor</fullName>
    </submittedName>
</protein>
<dbReference type="InterPro" id="IPR047883">
    <property type="entry name" value="Rtt103-like_CID"/>
</dbReference>
<dbReference type="PANTHER" id="PTHR12460">
    <property type="entry name" value="CYCLIN-DEPENDENT KINASE INHIBITOR-RELATED PROTEIN"/>
    <property type="match status" value="1"/>
</dbReference>
<dbReference type="STRING" id="402676.B6JVN3"/>
<dbReference type="GO" id="GO:0099122">
    <property type="term" value="F:RNA polymerase II C-terminal domain binding"/>
    <property type="evidence" value="ECO:0007669"/>
    <property type="project" value="InterPro"/>
</dbReference>
<proteinExistence type="predicted"/>
<dbReference type="eggNOG" id="KOG2669">
    <property type="taxonomic scope" value="Eukaryota"/>
</dbReference>
<dbReference type="EMBL" id="KE651166">
    <property type="protein sequence ID" value="EEB05434.1"/>
    <property type="molecule type" value="Genomic_DNA"/>
</dbReference>
<dbReference type="JaponicusDB" id="SJAG_00448">
    <property type="gene designation" value="rhn1"/>
</dbReference>
<feature type="compositionally biased region" description="Polar residues" evidence="1">
    <location>
        <begin position="279"/>
        <end position="293"/>
    </location>
</feature>
<dbReference type="HOGENOM" id="CLU_042070_0_0_1"/>
<dbReference type="CDD" id="cd17003">
    <property type="entry name" value="CID_Rtt103"/>
    <property type="match status" value="1"/>
</dbReference>
<dbReference type="PANTHER" id="PTHR12460:SF0">
    <property type="entry name" value="CID DOMAIN-CONTAINING PROTEIN-RELATED"/>
    <property type="match status" value="1"/>
</dbReference>
<dbReference type="InterPro" id="IPR008942">
    <property type="entry name" value="ENTH_VHS"/>
</dbReference>
<dbReference type="Gene3D" id="1.25.40.90">
    <property type="match status" value="1"/>
</dbReference>
<dbReference type="PROSITE" id="PS51391">
    <property type="entry name" value="CID"/>
    <property type="match status" value="1"/>
</dbReference>
<dbReference type="GO" id="GO:0033620">
    <property type="term" value="C:Mei2 nuclear dot complex"/>
    <property type="evidence" value="ECO:0007669"/>
    <property type="project" value="EnsemblFungi"/>
</dbReference>
<evidence type="ECO:0000313" key="3">
    <source>
        <dbReference type="EMBL" id="EEB05434.1"/>
    </source>
</evidence>
<dbReference type="Proteomes" id="UP000001744">
    <property type="component" value="Unassembled WGS sequence"/>
</dbReference>
<evidence type="ECO:0000256" key="1">
    <source>
        <dbReference type="SAM" id="MobiDB-lite"/>
    </source>
</evidence>
<dbReference type="SMART" id="SM00582">
    <property type="entry name" value="RPR"/>
    <property type="match status" value="1"/>
</dbReference>
<dbReference type="Pfam" id="PF04818">
    <property type="entry name" value="CID"/>
    <property type="match status" value="1"/>
</dbReference>
<name>B6JVN3_SCHJY</name>
<feature type="domain" description="CID" evidence="2">
    <location>
        <begin position="1"/>
        <end position="133"/>
    </location>
</feature>
<dbReference type="RefSeq" id="XP_002171727.1">
    <property type="nucleotide sequence ID" value="XM_002171691.2"/>
</dbReference>